<name>A0A644W8U3_9ZZZZ</name>
<dbReference type="AlphaFoldDB" id="A0A644W8U3"/>
<dbReference type="Pfam" id="PF01625">
    <property type="entry name" value="PMSR"/>
    <property type="match status" value="1"/>
</dbReference>
<feature type="domain" description="Peptide methionine sulphoxide reductase MsrA" evidence="3">
    <location>
        <begin position="36"/>
        <end position="186"/>
    </location>
</feature>
<dbReference type="PANTHER" id="PTHR43774:SF1">
    <property type="entry name" value="PEPTIDE METHIONINE SULFOXIDE REDUCTASE MSRA 2"/>
    <property type="match status" value="1"/>
</dbReference>
<sequence length="192" mass="22000">MKKVISGIIGISLLMIVSSGYITLNKKEINNIQMEKAYFASGCFWGTEYHFMKATGVVSTTVGYMGGHTIAPTYKEVCTGTTGHVEVVEVVFNPEITSFETMLRLYYETHDFEQVGGQGPDIGEQYQSVVFYVNDEQKKMVEKYIKILTDKGYKVATQLRPAPEFWEAEDYHQEYYDKKNGIPYCHAYRKIF</sequence>
<dbReference type="SUPFAM" id="SSF55068">
    <property type="entry name" value="Peptide methionine sulfoxide reductase"/>
    <property type="match status" value="1"/>
</dbReference>
<dbReference type="PANTHER" id="PTHR43774">
    <property type="entry name" value="PEPTIDE METHIONINE SULFOXIDE REDUCTASE"/>
    <property type="match status" value="1"/>
</dbReference>
<comment type="caution">
    <text evidence="4">The sequence shown here is derived from an EMBL/GenBank/DDBJ whole genome shotgun (WGS) entry which is preliminary data.</text>
</comment>
<reference evidence="4" key="1">
    <citation type="submission" date="2019-08" db="EMBL/GenBank/DDBJ databases">
        <authorList>
            <person name="Kucharzyk K."/>
            <person name="Murdoch R.W."/>
            <person name="Higgins S."/>
            <person name="Loffler F."/>
        </authorList>
    </citation>
    <scope>NUCLEOTIDE SEQUENCE</scope>
</reference>
<dbReference type="EMBL" id="VSSQ01000713">
    <property type="protein sequence ID" value="MPM00190.1"/>
    <property type="molecule type" value="Genomic_DNA"/>
</dbReference>
<dbReference type="InterPro" id="IPR002569">
    <property type="entry name" value="Met_Sox_Rdtase_MsrA_dom"/>
</dbReference>
<organism evidence="4">
    <name type="scientific">bioreactor metagenome</name>
    <dbReference type="NCBI Taxonomy" id="1076179"/>
    <lineage>
        <taxon>unclassified sequences</taxon>
        <taxon>metagenomes</taxon>
        <taxon>ecological metagenomes</taxon>
    </lineage>
</organism>
<accession>A0A644W8U3</accession>
<evidence type="ECO:0000256" key="2">
    <source>
        <dbReference type="ARBA" id="ARBA00023002"/>
    </source>
</evidence>
<protein>
    <recommendedName>
        <fullName evidence="1">peptide-methionine (S)-S-oxide reductase</fullName>
        <ecNumber evidence="1">1.8.4.11</ecNumber>
    </recommendedName>
</protein>
<evidence type="ECO:0000259" key="3">
    <source>
        <dbReference type="Pfam" id="PF01625"/>
    </source>
</evidence>
<dbReference type="GO" id="GO:0008113">
    <property type="term" value="F:peptide-methionine (S)-S-oxide reductase activity"/>
    <property type="evidence" value="ECO:0007669"/>
    <property type="project" value="UniProtKB-EC"/>
</dbReference>
<dbReference type="Gene3D" id="3.30.1060.10">
    <property type="entry name" value="Peptide methionine sulphoxide reductase MsrA"/>
    <property type="match status" value="1"/>
</dbReference>
<evidence type="ECO:0000313" key="4">
    <source>
        <dbReference type="EMBL" id="MPM00190.1"/>
    </source>
</evidence>
<dbReference type="HAMAP" id="MF_01401">
    <property type="entry name" value="MsrA"/>
    <property type="match status" value="1"/>
</dbReference>
<gene>
    <name evidence="4" type="primary">msrA_10</name>
    <name evidence="4" type="ORF">SDC9_46413</name>
</gene>
<dbReference type="EC" id="1.8.4.11" evidence="1"/>
<dbReference type="NCBIfam" id="TIGR00401">
    <property type="entry name" value="msrA"/>
    <property type="match status" value="1"/>
</dbReference>
<evidence type="ECO:0000256" key="1">
    <source>
        <dbReference type="ARBA" id="ARBA00012502"/>
    </source>
</evidence>
<proteinExistence type="inferred from homology"/>
<keyword evidence="2 4" id="KW-0560">Oxidoreductase</keyword>
<dbReference type="InterPro" id="IPR036509">
    <property type="entry name" value="Met_Sox_Rdtase_MsrA_sf"/>
</dbReference>